<proteinExistence type="predicted"/>
<keyword evidence="1" id="KW-0677">Repeat</keyword>
<accession>A0A4R6ZDX7</accession>
<dbReference type="InterPro" id="IPR038234">
    <property type="entry name" value="Colicin_E5_C_sf"/>
</dbReference>
<dbReference type="EMBL" id="SNZK01000024">
    <property type="protein sequence ID" value="TDR50320.1"/>
    <property type="molecule type" value="Genomic_DNA"/>
</dbReference>
<gene>
    <name evidence="4" type="ORF">DFP96_1249</name>
</gene>
<dbReference type="Gene3D" id="2.180.10.10">
    <property type="entry name" value="RHS repeat-associated core"/>
    <property type="match status" value="2"/>
</dbReference>
<feature type="domain" description="Teneurin-like YD-shell" evidence="3">
    <location>
        <begin position="289"/>
        <end position="596"/>
    </location>
</feature>
<dbReference type="InterPro" id="IPR031325">
    <property type="entry name" value="RHS_repeat"/>
</dbReference>
<evidence type="ECO:0000256" key="1">
    <source>
        <dbReference type="ARBA" id="ARBA00022737"/>
    </source>
</evidence>
<name>A0A4R6ZDX7_9LIST</name>
<dbReference type="InterPro" id="IPR006530">
    <property type="entry name" value="YD"/>
</dbReference>
<dbReference type="Pfam" id="PF12106">
    <property type="entry name" value="Colicin_E5"/>
    <property type="match status" value="1"/>
</dbReference>
<dbReference type="Pfam" id="PF05593">
    <property type="entry name" value="RHS_repeat"/>
    <property type="match status" value="2"/>
</dbReference>
<dbReference type="STRING" id="1265846.PROCOU_17480"/>
<dbReference type="PANTHER" id="PTHR32305:SF17">
    <property type="entry name" value="TRNA NUCLEASE WAPA"/>
    <property type="match status" value="1"/>
</dbReference>
<dbReference type="AlphaFoldDB" id="A0A4R6ZDX7"/>
<evidence type="ECO:0000259" key="3">
    <source>
        <dbReference type="Pfam" id="PF25023"/>
    </source>
</evidence>
<dbReference type="SUPFAM" id="SSF102824">
    <property type="entry name" value="Colicin D/E5 nuclease domain"/>
    <property type="match status" value="1"/>
</dbReference>
<dbReference type="Gene3D" id="3.30.2310.30">
    <property type="match status" value="1"/>
</dbReference>
<keyword evidence="5" id="KW-1185">Reference proteome</keyword>
<dbReference type="InterPro" id="IPR038233">
    <property type="entry name" value="Colicin_D/E5_nuclease"/>
</dbReference>
<dbReference type="Proteomes" id="UP000295558">
    <property type="component" value="Unassembled WGS sequence"/>
</dbReference>
<dbReference type="InterPro" id="IPR021964">
    <property type="entry name" value="Colicin_E5_C"/>
</dbReference>
<dbReference type="PANTHER" id="PTHR32305">
    <property type="match status" value="1"/>
</dbReference>
<dbReference type="RefSeq" id="WP_279586603.1">
    <property type="nucleotide sequence ID" value="NZ_SNZK01000024.1"/>
</dbReference>
<dbReference type="Pfam" id="PF25023">
    <property type="entry name" value="TEN_YD-shell"/>
    <property type="match status" value="1"/>
</dbReference>
<evidence type="ECO:0000259" key="2">
    <source>
        <dbReference type="Pfam" id="PF12106"/>
    </source>
</evidence>
<dbReference type="NCBIfam" id="TIGR01643">
    <property type="entry name" value="YD_repeat_2x"/>
    <property type="match status" value="3"/>
</dbReference>
<dbReference type="InterPro" id="IPR022385">
    <property type="entry name" value="Rhs_assc_core"/>
</dbReference>
<evidence type="ECO:0000313" key="5">
    <source>
        <dbReference type="Proteomes" id="UP000295558"/>
    </source>
</evidence>
<reference evidence="4 5" key="1">
    <citation type="submission" date="2019-03" db="EMBL/GenBank/DDBJ databases">
        <title>Genomic Encyclopedia of Type Strains, Phase III (KMG-III): the genomes of soil and plant-associated and newly described type strains.</title>
        <authorList>
            <person name="Whitman W."/>
        </authorList>
    </citation>
    <scope>NUCLEOTIDE SEQUENCE [LARGE SCALE GENOMIC DNA]</scope>
    <source>
        <strain evidence="4 5">CECT 7972</strain>
    </source>
</reference>
<protein>
    <submittedName>
        <fullName evidence="4">RHS repeat-associated protein</fullName>
    </submittedName>
</protein>
<evidence type="ECO:0000313" key="4">
    <source>
        <dbReference type="EMBL" id="TDR50320.1"/>
    </source>
</evidence>
<dbReference type="InterPro" id="IPR056823">
    <property type="entry name" value="TEN-like_YD-shell"/>
</dbReference>
<feature type="domain" description="Colicin E5 ribonuclease" evidence="2">
    <location>
        <begin position="645"/>
        <end position="723"/>
    </location>
</feature>
<organism evidence="4 5">
    <name type="scientific">Listeria rocourtiae</name>
    <dbReference type="NCBI Taxonomy" id="647910"/>
    <lineage>
        <taxon>Bacteria</taxon>
        <taxon>Bacillati</taxon>
        <taxon>Bacillota</taxon>
        <taxon>Bacilli</taxon>
        <taxon>Bacillales</taxon>
        <taxon>Listeriaceae</taxon>
        <taxon>Listeria</taxon>
    </lineage>
</organism>
<sequence length="733" mass="83205">HTGKAWFDNMRVIDGEVLTENTYDSAGNYVVASYDEEKRKTSFTYDVYGNKLTETDEKGNKKKLEYNLDNQLMKTTLANGTALSYQYDDNGNATDKFVTADSKEQQHSYAYNSDNKITQFTDSEGQKTSYEYDANGNQIKIIKPSGDMIEDIYDSADRNAEIKWNGETVFSYQLDANGNETKVIDTKKDVTKENTYDIAERLVKQTERSGVVSWTYQNTVNNGVIGTSDKVSEVLVSQKDYQNKVSYGYNQLNQNVKVNDGKHNYLMDYEESGNVSSYTSGNGVVSNFSYDNTRKINEIQIGSKLGVSIFEENYTYDTVNRLVNIKSSQNRNTSYEYDTINQLTKENLPNGTIKTYAYDGFGNRIKVTDSKGLKDSKASYNSANQLVDWNGSQIIYDKNGNRLSDGRYIYQWNIADQLVSVKKVAESTPFVTYEYDDKDRRVTKTLHGEVTKYHYDGDTINVLYETDATGTLLRHYIYGAGNTRLAMKAGGKTLFYHHNSRGDVVAMTDEAGSVVAEYSYDAWGNVLESSELTEEAKQNTIGYAGYTYDKEIGMYYLIARYYEPEQGVFISSDPDSGDDDDPSSMNGYNYANNNPVTNIDPDGHFWMWILRGVWIGGKYVVKKSKKWVKKAPKKKPGDSLKFGSNTKKANKLANQMKSRGWTQASIKKLINKPYTTRKSTNKATGNSATVYYDKKGTYVIVDNRTKEIVQVSNRYDKKWQPDPSIINPYKPKK</sequence>
<feature type="non-terminal residue" evidence="4">
    <location>
        <position position="1"/>
    </location>
</feature>
<comment type="caution">
    <text evidence="4">The sequence shown here is derived from an EMBL/GenBank/DDBJ whole genome shotgun (WGS) entry which is preliminary data.</text>
</comment>
<dbReference type="NCBIfam" id="TIGR03696">
    <property type="entry name" value="Rhs_assc_core"/>
    <property type="match status" value="1"/>
</dbReference>
<dbReference type="GO" id="GO:0004540">
    <property type="term" value="F:RNA nuclease activity"/>
    <property type="evidence" value="ECO:0007669"/>
    <property type="project" value="InterPro"/>
</dbReference>
<dbReference type="InterPro" id="IPR050708">
    <property type="entry name" value="T6SS_VgrG/RHS"/>
</dbReference>